<organism evidence="15 16">
    <name type="scientific">Obba rivulosa</name>
    <dbReference type="NCBI Taxonomy" id="1052685"/>
    <lineage>
        <taxon>Eukaryota</taxon>
        <taxon>Fungi</taxon>
        <taxon>Dikarya</taxon>
        <taxon>Basidiomycota</taxon>
        <taxon>Agaricomycotina</taxon>
        <taxon>Agaricomycetes</taxon>
        <taxon>Polyporales</taxon>
        <taxon>Gelatoporiaceae</taxon>
        <taxon>Obba</taxon>
    </lineage>
</organism>
<feature type="transmembrane region" description="Helical" evidence="14">
    <location>
        <begin position="25"/>
        <end position="50"/>
    </location>
</feature>
<comment type="catalytic activity">
    <reaction evidence="13 14">
        <text>a very-long-chain (3R)-3-hydroxyacyl-CoA = a very-long-chain (2E)-enoyl-CoA + H2O</text>
        <dbReference type="Rhea" id="RHEA:45812"/>
        <dbReference type="ChEBI" id="CHEBI:15377"/>
        <dbReference type="ChEBI" id="CHEBI:83728"/>
        <dbReference type="ChEBI" id="CHEBI:85440"/>
        <dbReference type="EC" id="4.2.1.134"/>
    </reaction>
</comment>
<comment type="similarity">
    <text evidence="3 14">Belongs to the very long-chain fatty acids dehydratase HACD family.</text>
</comment>
<evidence type="ECO:0000256" key="10">
    <source>
        <dbReference type="ARBA" id="ARBA00023136"/>
    </source>
</evidence>
<dbReference type="PANTHER" id="PTHR11035">
    <property type="entry name" value="VERY-LONG-CHAIN (3R)-3-HYDROXYACYL-COA DEHYDRATASE"/>
    <property type="match status" value="1"/>
</dbReference>
<dbReference type="GO" id="GO:0030497">
    <property type="term" value="P:fatty acid elongation"/>
    <property type="evidence" value="ECO:0007669"/>
    <property type="project" value="TreeGrafter"/>
</dbReference>
<dbReference type="AlphaFoldDB" id="A0A8E2AQ03"/>
<feature type="transmembrane region" description="Helical" evidence="14">
    <location>
        <begin position="255"/>
        <end position="274"/>
    </location>
</feature>
<evidence type="ECO:0000313" key="15">
    <source>
        <dbReference type="EMBL" id="OCH88253.1"/>
    </source>
</evidence>
<name>A0A8E2AQ03_9APHY</name>
<keyword evidence="7 14" id="KW-0276">Fatty acid metabolism</keyword>
<dbReference type="GO" id="GO:0102158">
    <property type="term" value="F:very-long-chain (3R)-3-hydroxyacyl-CoA dehydratase activity"/>
    <property type="evidence" value="ECO:0007669"/>
    <property type="project" value="UniProtKB-EC"/>
</dbReference>
<dbReference type="EMBL" id="KV722457">
    <property type="protein sequence ID" value="OCH88253.1"/>
    <property type="molecule type" value="Genomic_DNA"/>
</dbReference>
<reference evidence="15 16" key="1">
    <citation type="submission" date="2016-07" db="EMBL/GenBank/DDBJ databases">
        <title>Draft genome of the white-rot fungus Obba rivulosa 3A-2.</title>
        <authorList>
            <consortium name="DOE Joint Genome Institute"/>
            <person name="Miettinen O."/>
            <person name="Riley R."/>
            <person name="Acob R."/>
            <person name="Barry K."/>
            <person name="Cullen D."/>
            <person name="De Vries R."/>
            <person name="Hainaut M."/>
            <person name="Hatakka A."/>
            <person name="Henrissat B."/>
            <person name="Hilden K."/>
            <person name="Kuo R."/>
            <person name="Labutti K."/>
            <person name="Lipzen A."/>
            <person name="Makela M.R."/>
            <person name="Sandor L."/>
            <person name="Spatafora J.W."/>
            <person name="Grigoriev I.V."/>
            <person name="Hibbett D.S."/>
        </authorList>
    </citation>
    <scope>NUCLEOTIDE SEQUENCE [LARGE SCALE GENOMIC DNA]</scope>
    <source>
        <strain evidence="15 16">3A-2</strain>
    </source>
</reference>
<dbReference type="Proteomes" id="UP000250043">
    <property type="component" value="Unassembled WGS sequence"/>
</dbReference>
<dbReference type="InterPro" id="IPR007482">
    <property type="entry name" value="Tyr_Pase-like_PTPLA"/>
</dbReference>
<dbReference type="OrthoDB" id="46988at2759"/>
<feature type="transmembrane region" description="Helical" evidence="14">
    <location>
        <begin position="200"/>
        <end position="222"/>
    </location>
</feature>
<feature type="transmembrane region" description="Helical" evidence="14">
    <location>
        <begin position="168"/>
        <end position="188"/>
    </location>
</feature>
<accession>A0A8E2AQ03</accession>
<evidence type="ECO:0000256" key="8">
    <source>
        <dbReference type="ARBA" id="ARBA00022989"/>
    </source>
</evidence>
<keyword evidence="16" id="KW-1185">Reference proteome</keyword>
<evidence type="ECO:0000256" key="11">
    <source>
        <dbReference type="ARBA" id="ARBA00023160"/>
    </source>
</evidence>
<dbReference type="UniPathway" id="UPA00094"/>
<keyword evidence="12 14" id="KW-0456">Lyase</keyword>
<keyword evidence="10 14" id="KW-0472">Membrane</keyword>
<evidence type="ECO:0000313" key="16">
    <source>
        <dbReference type="Proteomes" id="UP000250043"/>
    </source>
</evidence>
<evidence type="ECO:0000256" key="4">
    <source>
        <dbReference type="ARBA" id="ARBA00013122"/>
    </source>
</evidence>
<evidence type="ECO:0000256" key="6">
    <source>
        <dbReference type="ARBA" id="ARBA00022692"/>
    </source>
</evidence>
<comment type="pathway">
    <text evidence="2 14">Lipid metabolism; fatty acid biosynthesis.</text>
</comment>
<keyword evidence="9 14" id="KW-0443">Lipid metabolism</keyword>
<evidence type="ECO:0000256" key="12">
    <source>
        <dbReference type="ARBA" id="ARBA00023239"/>
    </source>
</evidence>
<dbReference type="GO" id="GO:0042761">
    <property type="term" value="P:very long-chain fatty acid biosynthetic process"/>
    <property type="evidence" value="ECO:0007669"/>
    <property type="project" value="TreeGrafter"/>
</dbReference>
<dbReference type="GO" id="GO:0030148">
    <property type="term" value="P:sphingolipid biosynthetic process"/>
    <property type="evidence" value="ECO:0007669"/>
    <property type="project" value="TreeGrafter"/>
</dbReference>
<dbReference type="GO" id="GO:0005789">
    <property type="term" value="C:endoplasmic reticulum membrane"/>
    <property type="evidence" value="ECO:0007669"/>
    <property type="project" value="UniProtKB-SubCell"/>
</dbReference>
<comment type="caution">
    <text evidence="14">Lacks conserved residue(s) required for the propagation of feature annotation.</text>
</comment>
<keyword evidence="11 14" id="KW-0275">Fatty acid biosynthesis</keyword>
<dbReference type="Pfam" id="PF04387">
    <property type="entry name" value="PTPLA"/>
    <property type="match status" value="1"/>
</dbReference>
<comment type="subcellular location">
    <subcellularLocation>
        <location evidence="14">Endoplasmic reticulum membrane</location>
        <topology evidence="14">Multi-pass membrane protein</topology>
    </subcellularLocation>
    <subcellularLocation>
        <location evidence="1">Membrane</location>
        <topology evidence="1">Multi-pass membrane protein</topology>
    </subcellularLocation>
</comment>
<evidence type="ECO:0000256" key="9">
    <source>
        <dbReference type="ARBA" id="ARBA00023098"/>
    </source>
</evidence>
<keyword evidence="5 14" id="KW-0444">Lipid biosynthesis</keyword>
<gene>
    <name evidence="15" type="ORF">OBBRIDRAFT_780396</name>
</gene>
<sequence length="295" mass="33305">MAYIEEHHEPPPRPKKQGPPTLVKFYLLAYNILSALGWFYILLITVTHLFNLDGAHNAASVSPSPFAQLLARIPLARPARTAVGKLEEYLPAAFTPVLRRAATTYARVGWQTTIVQSFAVLEVLHVLLGWVRSPLGTTLAQVASRLYLVWGITYLFDNTRTHPLYASMVLSWAITEVVRYSFYAFALLGREPRFLLLLRYTLFYVLYPTGAGSEAGLIYASLPSPGPAASLLSHLPVRFQALFEKPWYQALHDDVRGVLFCIWWPGLYVMYTHMMKQRRRVLGKGRTLGAKPKSI</sequence>
<evidence type="ECO:0000256" key="13">
    <source>
        <dbReference type="ARBA" id="ARBA00036671"/>
    </source>
</evidence>
<dbReference type="EC" id="4.2.1.134" evidence="4 14"/>
<comment type="function">
    <text evidence="14">Catalyzes the third of the four reactions of the long-chain fatty acids elongation cycle. This endoplasmic reticulum-bound enzymatic process, allows the addition of two carbons to the chain of long- and very long-chain fatty acids/VLCFAs per cycle. This enzyme catalyzes the dehydration of the 3-hydroxyacyl-CoA intermediate into trans-2,3-enoyl-CoA, within each cycle of fatty acid elongation. Thereby, it participates to the production of VLCFAs of different chain lengths that are involved in multiple biological processes as precursors of membrane lipids and lipid mediators.</text>
</comment>
<evidence type="ECO:0000256" key="7">
    <source>
        <dbReference type="ARBA" id="ARBA00022832"/>
    </source>
</evidence>
<evidence type="ECO:0000256" key="1">
    <source>
        <dbReference type="ARBA" id="ARBA00004141"/>
    </source>
</evidence>
<evidence type="ECO:0000256" key="3">
    <source>
        <dbReference type="ARBA" id="ARBA00007811"/>
    </source>
</evidence>
<keyword evidence="14" id="KW-0256">Endoplasmic reticulum</keyword>
<proteinExistence type="inferred from homology"/>
<dbReference type="PANTHER" id="PTHR11035:SF3">
    <property type="entry name" value="VERY-LONG-CHAIN (3R)-3-HYDROXYACYL-COA DEHYDRATASE"/>
    <property type="match status" value="1"/>
</dbReference>
<evidence type="ECO:0000256" key="14">
    <source>
        <dbReference type="RuleBase" id="RU363109"/>
    </source>
</evidence>
<evidence type="ECO:0000256" key="5">
    <source>
        <dbReference type="ARBA" id="ARBA00022516"/>
    </source>
</evidence>
<evidence type="ECO:0000256" key="2">
    <source>
        <dbReference type="ARBA" id="ARBA00005194"/>
    </source>
</evidence>
<keyword evidence="6 14" id="KW-0812">Transmembrane</keyword>
<keyword evidence="8 14" id="KW-1133">Transmembrane helix</keyword>
<protein>
    <recommendedName>
        <fullName evidence="4 14">Very-long-chain (3R)-3-hydroxyacyl-CoA dehydratase</fullName>
        <ecNumber evidence="4 14">4.2.1.134</ecNumber>
    </recommendedName>
</protein>